<reference evidence="1" key="1">
    <citation type="submission" date="2022-11" db="EMBL/GenBank/DDBJ databases">
        <authorList>
            <person name="Hyden B.L."/>
            <person name="Feng K."/>
            <person name="Yates T."/>
            <person name="Jawdy S."/>
            <person name="Smart L.B."/>
            <person name="Muchero W."/>
        </authorList>
    </citation>
    <scope>NUCLEOTIDE SEQUENCE</scope>
    <source>
        <tissue evidence="1">Shoot tip</tissue>
    </source>
</reference>
<dbReference type="AlphaFoldDB" id="A0A9Q0ZLE9"/>
<name>A0A9Q0ZLE9_9ROSI</name>
<comment type="caution">
    <text evidence="1">The sequence shown here is derived from an EMBL/GenBank/DDBJ whole genome shotgun (WGS) entry which is preliminary data.</text>
</comment>
<reference evidence="1" key="2">
    <citation type="journal article" date="2023" name="Int. J. Mol. Sci.">
        <title>De Novo Assembly and Annotation of 11 Diverse Shrub Willow (Salix) Genomes Reveals Novel Gene Organization in Sex-Linked Regions.</title>
        <authorList>
            <person name="Hyden B."/>
            <person name="Feng K."/>
            <person name="Yates T.B."/>
            <person name="Jawdy S."/>
            <person name="Cereghino C."/>
            <person name="Smart L.B."/>
            <person name="Muchero W."/>
        </authorList>
    </citation>
    <scope>NUCLEOTIDE SEQUENCE</scope>
    <source>
        <tissue evidence="1">Shoot tip</tissue>
    </source>
</reference>
<evidence type="ECO:0000313" key="2">
    <source>
        <dbReference type="Proteomes" id="UP001151752"/>
    </source>
</evidence>
<protein>
    <submittedName>
        <fullName evidence="1">Uncharacterized protein</fullName>
    </submittedName>
</protein>
<dbReference type="Proteomes" id="UP001151752">
    <property type="component" value="Chromosome 4"/>
</dbReference>
<keyword evidence="2" id="KW-1185">Reference proteome</keyword>
<organism evidence="1 2">
    <name type="scientific">Salix koriyanagi</name>
    <dbReference type="NCBI Taxonomy" id="2511006"/>
    <lineage>
        <taxon>Eukaryota</taxon>
        <taxon>Viridiplantae</taxon>
        <taxon>Streptophyta</taxon>
        <taxon>Embryophyta</taxon>
        <taxon>Tracheophyta</taxon>
        <taxon>Spermatophyta</taxon>
        <taxon>Magnoliopsida</taxon>
        <taxon>eudicotyledons</taxon>
        <taxon>Gunneridae</taxon>
        <taxon>Pentapetalae</taxon>
        <taxon>rosids</taxon>
        <taxon>fabids</taxon>
        <taxon>Malpighiales</taxon>
        <taxon>Salicaceae</taxon>
        <taxon>Saliceae</taxon>
        <taxon>Salix</taxon>
    </lineage>
</organism>
<evidence type="ECO:0000313" key="1">
    <source>
        <dbReference type="EMBL" id="KAJ6738597.1"/>
    </source>
</evidence>
<accession>A0A9Q0ZLE9</accession>
<proteinExistence type="predicted"/>
<dbReference type="EMBL" id="JAPFFM010000010">
    <property type="protein sequence ID" value="KAJ6738597.1"/>
    <property type="molecule type" value="Genomic_DNA"/>
</dbReference>
<sequence length="43" mass="5106">MTKIQGREKKNSQFSPVYQPSLLAFQIQQFFTFRTSKYMEGIT</sequence>
<gene>
    <name evidence="1" type="ORF">OIU74_003538</name>
</gene>